<evidence type="ECO:0000256" key="3">
    <source>
        <dbReference type="ARBA" id="ARBA00023136"/>
    </source>
</evidence>
<keyword evidence="9" id="KW-1185">Reference proteome</keyword>
<feature type="compositionally biased region" description="Polar residues" evidence="6">
    <location>
        <begin position="3699"/>
        <end position="3739"/>
    </location>
</feature>
<reference evidence="9" key="1">
    <citation type="submission" date="2016-06" db="EMBL/GenBank/DDBJ databases">
        <title>First high quality genome sequence of Plasmodium coatneyi using continuous long reads from single molecule, real-time sequencing.</title>
        <authorList>
            <person name="Chien J.-T."/>
            <person name="Pakala S.B."/>
            <person name="Geraldo J.A."/>
            <person name="Lapp S.A."/>
            <person name="Barnwell J.W."/>
            <person name="Kissinger J.C."/>
            <person name="Galinski M.R."/>
            <person name="Humphrey J.C."/>
        </authorList>
    </citation>
    <scope>NUCLEOTIDE SEQUENCE [LARGE SCALE GENOMIC DNA]</scope>
    <source>
        <strain evidence="9">Hackeri</strain>
    </source>
</reference>
<feature type="compositionally biased region" description="Polar residues" evidence="6">
    <location>
        <begin position="2972"/>
        <end position="2996"/>
    </location>
</feature>
<dbReference type="GO" id="GO:0016020">
    <property type="term" value="C:membrane"/>
    <property type="evidence" value="ECO:0007669"/>
    <property type="project" value="UniProtKB-SubCell"/>
</dbReference>
<feature type="compositionally biased region" description="Low complexity" evidence="6">
    <location>
        <begin position="2155"/>
        <end position="2186"/>
    </location>
</feature>
<feature type="domain" description="Peptidase C1A papain C-terminal" evidence="7">
    <location>
        <begin position="6619"/>
        <end position="6870"/>
    </location>
</feature>
<feature type="compositionally biased region" description="Gly residues" evidence="6">
    <location>
        <begin position="5139"/>
        <end position="5148"/>
    </location>
</feature>
<dbReference type="EMBL" id="CP016242">
    <property type="protein sequence ID" value="ANQ06513.1"/>
    <property type="molecule type" value="Genomic_DNA"/>
</dbReference>
<dbReference type="Pfam" id="PF00112">
    <property type="entry name" value="Peptidase_C1"/>
    <property type="match status" value="7"/>
</dbReference>
<keyword evidence="5" id="KW-0325">Glycoprotein</keyword>
<dbReference type="SUPFAM" id="SSF54001">
    <property type="entry name" value="Cysteine proteinases"/>
    <property type="match status" value="7"/>
</dbReference>
<feature type="compositionally biased region" description="Basic and acidic residues" evidence="6">
    <location>
        <begin position="4952"/>
        <end position="4962"/>
    </location>
</feature>
<dbReference type="Gene3D" id="3.90.70.10">
    <property type="entry name" value="Cysteine proteinases"/>
    <property type="match status" value="7"/>
</dbReference>
<dbReference type="VEuPathDB" id="PlasmoDB:PCOAH_00008610"/>
<organism evidence="8 9">
    <name type="scientific">Plasmodium coatneyi</name>
    <dbReference type="NCBI Taxonomy" id="208452"/>
    <lineage>
        <taxon>Eukaryota</taxon>
        <taxon>Sar</taxon>
        <taxon>Alveolata</taxon>
        <taxon>Apicomplexa</taxon>
        <taxon>Aconoidasida</taxon>
        <taxon>Haemosporida</taxon>
        <taxon>Plasmodiidae</taxon>
        <taxon>Plasmodium</taxon>
    </lineage>
</organism>
<sequence length="7796" mass="868581">MINVGTLLGTNVGAKLAPGGLWTGTSSSQNASSNHADAKKLPLGGQSDRSVSPEYSSNIEADGEEPPQQVEHPLNRVTDVAAAPANKRTEVEVRSALLKNHDGVKITGTCNAKFQLFLVPHVSISVEAESNTIQLGRKLENVTITKKQHKVISSESSPLLQFEENVHSLVNQCTGRRTFKFVVIIKGKELILKWKVYEKMPSTTENNKVNVRTFLLKNTDQPITAIQVHTAKGNEDSFLLESKSYFLKDDMPAKCDLIARNCFLSGNLDIEGCYKCTLLSENTELSSPCFNYLPPDFKQNYEQIKRKTHDEIDPEAVQLEEFIGRILQVVLKIGENDTPTEGETKVEYPNDDLKELLLSYCQVIKKVDKSGTLEVHQMGNQMDVLTNLKGLLKNHSKEEIPALREKLKNPAICMKDASKWVVQKRGLALPPFEYKHLQRRVTTPVDSQEEHKATNKKNVIEDMHIPGYRAAIDLSQKGKVSHSDLSGGMFCNEDYCDRWKDKNSCFSHIETEEQGNCNLSWLFASKLHLETIRCMKGYDHLSSSALYVANCSERGNKSKCTSASNPYEFLTIVEENGFLPPALSVPYSYGKVGNSCPKQEDHWQNLWANVKLLEPSNDPNAVSTKGYTSYESDDFRGNIETFVNLIKREVRSKGSVMAYIKALGVLGYDFNGKEVQSLCGDKRPDHAVNIIGYGNYITAGGHKKSYWLIRNSWGKYWGDGGNFRVDVYGPPECQHNFIHTAAVFNVDVLVAENPSQREAPLYNYYLKSSPDFWGNIYYKNIGRKDGAELKDRTGGNQNLTVQGQEEQTKLLEDSDLTTTANPVKVPKGAQEDAPKRGDAGKRISEGPTIGEISEELISESPVTPIQQATLREGQVEANPASPLTVTASLPTERDVLLVRDGTDEEKTEAATMEVMHILKHIKHGKVKLGIVTYGSYSNIAGDHSCSRSFAQDPEKRDECIQFCHDEWNNCKGEASPGYCAALLDDVIKCDEDVNIPDPPESQNENPGRKDNPPSNSNPSPHEDSGTVEPTVDGNESGGEHKTVGEAIDKPADQPADQPAEQSAKQSTDKPTDGPLTQPTVEVSSKAAAAAVRNPNEIEAKCEQLKDQDGVKITGPCGAKFQVFLVPHVTINVETETNTIYIGKKLNDVIITKKQHKVISSESSPLLQFEENVHSLVNQCTGRRTFKFVVIIKGKELILKWKVYEKMPSTTENNKVDVRTFLLKNTDKPITAIQVHTAKGNEDSFLLESKSYFLKDDMPPKCDLIARNCFLSGNLDIEGCYKCTLLYENTELNSPCFNYLSPDFKQNYEQIKRKTQQEKDPIEVQLATSINKVLQGMYKKGEMGLNELLSFDKADTTLKEELLNYCASMKKVDTSGVLENYELGSEEDVFSNLTNILKNHAGETKSTLQDKLKNPAICLKNANQWVGRKKGLVLPSLSHTHGEGTLSAIATEKEGKKEDKLKGSKKVQTNGYDGVINFLSHEKTNMQSTSFIDSMYCNDEYCNRWKDDTSSCLAKIEPQDQGDCATSWLFASKLHLETIKCMKGYEHVPSSALYVANCSNKETPTDKCHAASNPLEFLHTLEETKFLPTESNLPYSYKAVNNVCPEPKNHWQNLWANVKLLDPQYQPNAVSTKGYTAYQSANFNGNMDAFIKLVKSEIMNKGSVIAYVKAAGALSYDLNGKKVQSLCGSEETPDLAVNIIGYGNYINGEGIKKSYWLLQNSWGKYWGDGGHFKVDMHGPPECQHNFIHTAAVFNVDLPLLENVEKKGPMLYNYYMKSSPDFYNHILYRGVQTEEDREIGISGQDKIISSVVSGQTSAEDTLDSEEQSSVVGEGKGNTTTEGAESTEEAKSPPEAGTDESIETEEQDEQEEEEGDEFEEKGYGEQEEEGDDEFEEEGYDKFEEEGDDEQEVEEDNEPEEEGAEYEEGYTETGKESVETEEPSRVAMSDESSGEMEEPHTMASPSGSVNSTPSSAAPASTRNISLIKVKQIMEVIHIMKHIKSGKLRLGITTYKDDLDLANKHDCSRSYSQDPEKRDECIQFCHDEWNNCKGEASPGYCLTQRRRKNDCFFCYVRIGSKGRRIRRKDRYRLNNEKEHRGMEDNPAVGPKGDLELNRFLLSLLHQASLLFANGGARCADAGSGGTPGDNPAGPPQSTDNGGMNSASSSGGHSSAGGSSAPAAQSPEAPNAGGSPPPQATSANIPAVSQAPSVSNTASADAQVAAAPSASFTYPIHVKASLLKNYKGVKVTGPCGSYFQVYLVPYLYVNVNSGGSEIEMEPLFMKVDNKIKFEKEKHLLQNICAENKTFKLVLYVDKDVLTIKWKVYPAEGEASSDNTVDIRKYKMKDIGQPITSMQVMMVAEQDGTMYVESKNFSIMNDIPEKCDAIAKECFMSGVLDIQKCYHCTLLLQEKKKAEECFTYVSPQIKDNFEKIQQTKAEDEEDPSEAELEKTIHNIFTKIYEEGGNLYKEVNQLAIMDYSLKYELLKYCSLMKEVDASGTLDNHELGNPEEVFAHITTILHNNSELDVFSLKNKLKNPALCLKKVGHWIGSKTGLTLPSLENSSVQNNADSFGESEDDISDSTTTEGADSYPLHFSDKLFCNNDYCDRTKDTSSCFAKIEPQDQGDCATSWLFASKLHLETIKCMKGYDHVPSSALYVANCSNKETPTDKCHAPSNPLEFLHTLEETKFLPTESNLPYSYKAVNNVCPEPKTHWQNLWANVTLLPPQYQPNAVSTKGYTAYQSANFNGNMDAFIKLVKSEIMNKGSVIAYVKAAGALSYDLNGKKVLSLCGSEETPDLAVNIIGYGNYINAEGIKKSYWLLQNSWGKYWGDEGNFKVDMHGPPECQHNFIHTAAVFNLHIPVVIPTPNSDPEINSYYLKNSPDFFSNFYLNKLEAEKANGLSHQKGPIHNSVLYGQSGEGESEEQVSTSIESGTGVETASDGLVAGGTAATGGPNSPTVPVTSEAVTQPGGEAAPVSTNLVNDAPGNSATSTEGVQVTPPSNEPVPPVTDTVTGPAPVQLSELTGSTGINVQGVTKVLHFLKNVKNGKVSSSFVTYDDESAIGDKSCSRVQSSDVDKLEDCVKFCEENWNACKGSISPGYCLTKKKGNNDCFFCFVHAFNLCKNLKMGTYRFVVKLEQFPGGAAKITQVLHILNHVKQRKVKTGLVTYSSYAAMSARHDRMKLLVALLFIPTYVLIQRMSLRCNMFVLLFTKTFNTGALLRRNAQGFVYAESTPGGVIWGTASDGYLLTQEDSEQKRIMTKDERADSRLGKYQTGNNRTTTTHGAFSKRREQDEGLGQANHTKVKTQLLKEPIGGKINRMCEAEIAFPFIPPSYISVTTEDSKAGAFRMLTYNKDNALPLTWEVYFPVEPLTATKRNATEAKWYNRALAENNDGPSDDDHDFFPGGIHSEGDEALPPIGKDDLSEEHQLRNSIDHILNWVYRIDKDGRKVLITQEELNNSMKEDLMKYCQLMKQVDTSGTLEVHQMGNEIEVFNNLIELLRKHQDETVSTLRRKLRNPAVCMKNVGEWILKRRGLVLPDSSSSNASEHDANLVADSRWIKCVKSNSIGASTDKYNREEDGMVDWEKLKMRSKHICGFNGGLHSGGERSNGDDPEGSNGKDLCSPKDKEENKMKYSFLLLLALCAAYGNHVAICTTTETSSDGGSNVSQPGPSGSGTGAENPGSPQAGSHSVSSESEQGVGESTNLPSAVSEAQSSAEPNSPQEGQAANQDGNGTDSEDSSASTAQGGVSPAPPGSPSGQAGATQLQAIPKKAEVKSALLKNFTGVKVTGPCDTEVGLYLIPYIYISVKVAADTIELSTKFPNSDNIIVAFTDGGKTMVNKCEGDFQKTFKFIAYLEDNILTLKWIVYPQGTNENNKVADVRKYKLPNLERPITSIQVHSLMLQGDSVIYTSKDYSIKNDIPKTCQQVLSACFLSGNTDIENCYTCNLLINKEDTNDKCFDYVSADFKNEFQEVKAKGQDDEESNEYKLAQAIDAVLSGIYKTHINGNKELITSEELHANVMEQISNYCHVLKEVDTSGTLEVHQMGNEIEVFNNLVNFLQKHGEEKYSTLEWKLQNPALCLKNVNDWLVNKKGLVLPLLPNGGSHIYLGDNNHVQDEQKCCPSTYQEGDDGIIDLSVVHKNAHAPSTPFTNHMFCNYDYCDRTKDTSSCLAKIETQDQGDCATSWLFASKIHLETIKCMKGYEHVPSSALYVANCSNNETPTDKCHAPSNPLEFLHTLEETKFLPTESNLPYSYKAVNNVCPQPKTHWQNLWENVTLLAPQYQPNAVSTKGYTAYQSANFNGNMDAFIKLVKSEIMNKGSVIAYVKATGALSYDLNGKKVQSLCGSEETPDLAVNIIGYGNYINGEGVKKSYWLLQNSWGKYWGDGGHFKVDMHGPEHCQHNFIHTAAVFNLDVPHFQSPAKDTQLYSYHLKSSPDFYKNLYYNALGGECGSAPCQAVHGQDTPKPVVEVGVEYLESAAEGEQNISQVSPVGSAVSDTQVQVTQQQQQQLQQHPPPPPPEEEHQNGVEHQAGGPEVQTVPGGENPNAGMEIEKIVQIIHVLKHIKQTKMVTRVVTYEGLYDLGDPSCSRTEASSVEKLDECIKFCNENYFSLYQVNKPEGAVCWDCAMRCTSTDGNEGQGAEEQVNADLGMDTGDNSVKGQPVVPQNGALPAENSQGVQGGPVDTSSQNPNQNEEVEKVEAGMVEAPSEGAKQEIQVKSSLLKGYKGVKVTGTCGASFLVFFAPYLFIDVDTDSSNIYLGTDLIDLEVTEQMGKEGDEKNKCKDGKTFKFVAFIGDDHLTIKWKVYDSADQKPTQNDKAEMRKYVMKNLSGEFTSVQVHNVVQQNGSNVFESKNYALSNDMPEKCDAIAANCFLSGSVYIEKCYRCTLKMENANSSDVCYNYLPKVEKPTKEGAQIYDYYVKNSPDLEGNIHHKNVDGQMNGSANNGAGVVQGQETAEKEVADAVKEPAPLDNTGATEGKVDEPESTHVPPLPEQEEVAGVTDVDTTEGDQPEQVELPEQPEQQGPAGPEGQPSTSPEAAVLGTQLSHVLKYIKKNKVKMNLITYKNPEVISTGHDCSRSYSINPDKYEECVKICEANWSKCENDAVPGFCLYEHAKENDSFLTSTNVTICETNKVDNVTQGGNKGTSGGKSNGSPPSKNSPPSDGSKKNETPFPTKTISFSMPPNLDGGESKNENASSTEKKGAPTDGSPPSSTNATGGSSTSSGKEAENKVIPPQKSEQTKPFATEVTGQGHQTALEIFGGNTTNSNGPLDGPMQVESALLKNYKGVKVTGPCGSYFRVYLVPHILIYALTKNSIIQIESLFDDNTRIDFEYADDIVNKCEEGKNFKLIVYLKENILTLKWNVFPSTEEDHSDVTTKADVRRFKIPQLERPFTSIQVYTADVKAGVIESKNYALGADIPDKCNSIATDCFLNGNINIDKCYQCSLLVQNSDQTSDECFNYVSKDLQDQHNNAKVKGQDDVNPKEYELTESIDIILKNIYKVDKIKKKKVLIGMDDLDDVLKVELLNYCKLLKEMDVKGTLENCELGDEIDIFNNVIRLLSMHPKENIITLQDKLRSTAICLKNVDEWVEKKRGLVLPEGEESSSHEGNPTKVDKEDDDNEEEGHVKESELLNQDMYRKDEDGTIDLVKAGKELKLRSPYFKSSKYCNYEYCDRWKDKTSCISNIEVEEQGNCGLCWVFASKLHLETIRCMRGYGHFRSSALYVANCSRRNPKDICAVGSNPIEFLQIVRDIGFLPLESDHPYLHTKAGNECPKIKDNWINLWGNSKLLSHKMYGHFMVYKGLISYQSRHFKDNMHIFIDLVKREVQNKGSVIIYIKTKDVIGYDFNGKGVHNMCGDKVPDHGANIVGYGNYINVDGEKRSYWLIRNSWGYYWGNEGTFKVDMLGPKGCKYNFIHTAVVFKVNLGAIDIPNKDVDLNHTYFPKHNSDFFHSLYFNNYDDEAANQKKIIPKYRNKDYSGSAYKWKKVAKRWQIAGQDGDDHTGGASSGEASGKNSNVPPKSAKPTASAEKKIQILHVLKHIDKAKIMRGLVKYENISETQNDHSCARAHSKNPDKMEECKLFCEENWNSCKNHYSPGYCLTKLYNGSNCYFCYVDNGREHSSEKSNKNTEPQLGVNSLNSVQMCSSHIAREVKTSNKQAKRPTHTSYDSYKSNQVCVALGTHVTRCTGDGSAVPGGGDKPHTVNPSQGGSPDAKSNDIESESEGAASMEVADASKEDVQITSALLKNYNGIKITGSCKAHFRVFLLPHLWIYAAAPENKIQLRPNFGPITSIDLGNLINDCKKGTNNKFKFVVHTSDDILTLKWKVTGEGAAPDNKEDVKKYKLPPLERPFTSVQVHSANAKSKIIESKFYDIDSSMPAQCDLIARNCFLTGSLDIEHCYHCTLLEKKMTEGNECFNYVSTEAKEMIKKDTPIKAQEEDANSAEHKLIESIDVILKAMYKSDKDYEKKELITLEEVDAKLKKELANYCSLLKQVDTSGTLKNHQLANEEETYRNLTRLLQMHKGENVITLQDKLRNAAICMKDIDKWIVYKRGLTLPEGVPYSEDNTKEYLPEELLTEIEKEKSVYDDDVFDKDTNGVIDLNKVPSEMKFKSPYFKKSKYCNNEYCDRWKDKTSCISNIEVEEQGDCGLCWIFASKLHLETIRCMRGYGHFRSSALFVANCSKRDPEERCSVGSNPTEFLEIVKDTGFLPLESDLPYSYKHAGKSCPKNRNKWTNLWGDTKLLYHVRSNVFYKTLGYVSYESKLFHTNMDLFIDILKKEIQNKGSVIIYIKTENTIDYDFNGRIVHSLCGHNDADHAANIIGYGNYINVDGEKRSYWLIRNSWGYYWGDEGNFKVDMHGPAHCQHNFIHTAVVFKIDLGIVEVPKKKKRDQSLYNYFVKYVPNFLYNLFFVCFDARAYIDDDDNVLGEKGKEGASGGENAVVDGQAAVAGQTENPSSVANKAGIISPVGSQMSTVTSLTPVDNSGEKKIPVMHILKYVKENKMTKASVKYNSLSEIEGSHSCSRTYALDEEGHAECIQFCLKNWTSCKGHYNPGYCLTKIGKGPISRINLMSVCLILTLKTFPLLNFADAHFCKIKMISQIAQYVVFALVAHLVKRVKSNILVNCFGTLHCKICHIAIRNCFLSGTSNLTKCIECEERYYNIQPCTHHTENFLQTSRDKGAFVEMKDHDYLTEEKVDDLISEIVKLSLERQKKAVPATEQANEDFRKKIMQLCLYSNFSDHYENAKKHTQADAEEVEKHIIRIVNMYIKENNNMEHITNSLKNPALCLKDPAEWTKDRAGYKDNNVPSVGIIPERKLFKPYEVKSLMSSLYSYSSNCNRQFCDRFSDPNECENSIRVLNQGTCGNCWAFASSQVISAYRCRKGLGFAEPSIKYVTLCKNKNADNFEENPFGHYNDNICREGGHLSYYLDTLDKTKMLPTSYDVPYNEPIKGVDCPETSDKWTNMWENVNPLTRILNGYLYRGYFKISFHEYANSGKTDELISVIKDYIIEQGSLFVSMEVNEKLSFDHDGEKVMMNCEYKASPDHALALIGYGDYIKPSGEKSSYWLLRNSWGSHWGDRGNFKIDMYGPPDCNGAVLCNAFPLVLQMNGKKINKPLPDDFASTDNKTRYDHSYFTRDRNRRQSRRYNSNKEQDQPNDQAHYDPFDNPKNNEIYDGEDRDWPAFDPFKDYVYPYMDNNKDAEGGNGGISDNRSSKIRRTVFKTSLVVNIGDTQFKRNIYMKKKDEYKEQHSCLRTYSLDSQADVSCRDNCNQYIDLCKHYTSIGRCLMRFAPNYKCVYCGM</sequence>
<feature type="compositionally biased region" description="Low complexity" evidence="6">
    <location>
        <begin position="5149"/>
        <end position="5161"/>
    </location>
</feature>
<dbReference type="InterPro" id="IPR000169">
    <property type="entry name" value="Pept_cys_AS"/>
</dbReference>
<proteinExistence type="inferred from homology"/>
<feature type="domain" description="Peptidase C1A papain C-terminal" evidence="7">
    <location>
        <begin position="2598"/>
        <end position="2852"/>
    </location>
</feature>
<feature type="region of interest" description="Disordered" evidence="6">
    <location>
        <begin position="24"/>
        <end position="72"/>
    </location>
</feature>
<feature type="compositionally biased region" description="Polar residues" evidence="6">
    <location>
        <begin position="5169"/>
        <end position="5179"/>
    </location>
</feature>
<feature type="compositionally biased region" description="Basic and acidic residues" evidence="6">
    <location>
        <begin position="1037"/>
        <end position="1051"/>
    </location>
</feature>
<gene>
    <name evidence="8" type="ORF">PCOAH_00008610</name>
</gene>
<feature type="region of interest" description="Disordered" evidence="6">
    <location>
        <begin position="4926"/>
        <end position="5034"/>
    </location>
</feature>
<evidence type="ECO:0000256" key="2">
    <source>
        <dbReference type="ARBA" id="ARBA00008455"/>
    </source>
</evidence>
<feature type="region of interest" description="Disordered" evidence="6">
    <location>
        <begin position="7610"/>
        <end position="7675"/>
    </location>
</feature>
<feature type="domain" description="Peptidase C1A papain C-terminal" evidence="7">
    <location>
        <begin position="1498"/>
        <end position="1752"/>
    </location>
</feature>
<feature type="region of interest" description="Disordered" evidence="6">
    <location>
        <begin position="2084"/>
        <end position="2105"/>
    </location>
</feature>
<feature type="compositionally biased region" description="Polar residues" evidence="6">
    <location>
        <begin position="24"/>
        <end position="35"/>
    </location>
</feature>
<dbReference type="GO" id="GO:0008234">
    <property type="term" value="F:cysteine-type peptidase activity"/>
    <property type="evidence" value="ECO:0007669"/>
    <property type="project" value="InterPro"/>
</dbReference>
<feature type="compositionally biased region" description="Basic and acidic residues" evidence="6">
    <location>
        <begin position="5186"/>
        <end position="5201"/>
    </location>
</feature>
<feature type="compositionally biased region" description="Basic and acidic residues" evidence="6">
    <location>
        <begin position="829"/>
        <end position="844"/>
    </location>
</feature>
<dbReference type="InterPro" id="IPR013128">
    <property type="entry name" value="Peptidase_C1A"/>
</dbReference>
<feature type="region of interest" description="Disordered" evidence="6">
    <location>
        <begin position="5991"/>
        <end position="6024"/>
    </location>
</feature>
<comment type="similarity">
    <text evidence="2">Belongs to the peptidase C1 family.</text>
</comment>
<dbReference type="RefSeq" id="XP_019913208.1">
    <property type="nucleotide sequence ID" value="XM_020057670.1"/>
</dbReference>
<feature type="compositionally biased region" description="Polar residues" evidence="6">
    <location>
        <begin position="47"/>
        <end position="59"/>
    </location>
</feature>
<evidence type="ECO:0000313" key="8">
    <source>
        <dbReference type="EMBL" id="ANQ06513.1"/>
    </source>
</evidence>
<feature type="region of interest" description="Disordered" evidence="6">
    <location>
        <begin position="4644"/>
        <end position="4690"/>
    </location>
</feature>
<feature type="region of interest" description="Disordered" evidence="6">
    <location>
        <begin position="2556"/>
        <end position="2582"/>
    </location>
</feature>
<feature type="compositionally biased region" description="Low complexity" evidence="6">
    <location>
        <begin position="4494"/>
        <end position="4508"/>
    </location>
</feature>
<feature type="region of interest" description="Disordered" evidence="6">
    <location>
        <begin position="3266"/>
        <end position="3299"/>
    </location>
</feature>
<feature type="compositionally biased region" description="Polar residues" evidence="6">
    <location>
        <begin position="2556"/>
        <end position="2566"/>
    </location>
</feature>
<feature type="compositionally biased region" description="Basic and acidic residues" evidence="6">
    <location>
        <begin position="5620"/>
        <end position="5630"/>
    </location>
</feature>
<feature type="domain" description="Peptidase C1A papain C-terminal" evidence="7">
    <location>
        <begin position="4152"/>
        <end position="4406"/>
    </location>
</feature>
<feature type="compositionally biased region" description="Acidic residues" evidence="6">
    <location>
        <begin position="1854"/>
        <end position="1926"/>
    </location>
</feature>
<feature type="compositionally biased region" description="Basic and acidic residues" evidence="6">
    <location>
        <begin position="1929"/>
        <end position="1940"/>
    </location>
</feature>
<feature type="compositionally biased region" description="Polar residues" evidence="6">
    <location>
        <begin position="3652"/>
        <end position="3667"/>
    </location>
</feature>
<dbReference type="OrthoDB" id="405971at2759"/>
<evidence type="ECO:0000313" key="9">
    <source>
        <dbReference type="Proteomes" id="UP000092716"/>
    </source>
</evidence>
<accession>A0A1B1DUR2</accession>
<evidence type="ECO:0000256" key="6">
    <source>
        <dbReference type="SAM" id="MobiDB-lite"/>
    </source>
</evidence>
<protein>
    <submittedName>
        <fullName evidence="8">Putative papain-like cysteine prorease</fullName>
    </submittedName>
</protein>
<feature type="region of interest" description="Disordered" evidence="6">
    <location>
        <begin position="3652"/>
        <end position="3761"/>
    </location>
</feature>
<feature type="compositionally biased region" description="Polar residues" evidence="6">
    <location>
        <begin position="6004"/>
        <end position="6014"/>
    </location>
</feature>
<feature type="region of interest" description="Disordered" evidence="6">
    <location>
        <begin position="803"/>
        <end position="846"/>
    </location>
</feature>
<name>A0A1B1DUR2_9APIC</name>
<feature type="region of interest" description="Disordered" evidence="6">
    <location>
        <begin position="4477"/>
        <end position="4543"/>
    </location>
</feature>
<feature type="domain" description="Peptidase C1A papain C-terminal" evidence="7">
    <location>
        <begin position="5666"/>
        <end position="5917"/>
    </location>
</feature>
<feature type="compositionally biased region" description="Low complexity" evidence="6">
    <location>
        <begin position="3683"/>
        <end position="3698"/>
    </location>
</feature>
<dbReference type="GO" id="GO:0006508">
    <property type="term" value="P:proteolysis"/>
    <property type="evidence" value="ECO:0007669"/>
    <property type="project" value="InterPro"/>
</dbReference>
<feature type="region of interest" description="Disordered" evidence="6">
    <location>
        <begin position="5595"/>
        <end position="5630"/>
    </location>
</feature>
<feature type="compositionally biased region" description="Polar residues" evidence="6">
    <location>
        <begin position="2922"/>
        <end position="2933"/>
    </location>
</feature>
<evidence type="ECO:0000256" key="4">
    <source>
        <dbReference type="ARBA" id="ARBA00023145"/>
    </source>
</evidence>
<evidence type="ECO:0000259" key="7">
    <source>
        <dbReference type="SMART" id="SM00645"/>
    </source>
</evidence>
<dbReference type="GeneID" id="30907584"/>
<evidence type="ECO:0000256" key="1">
    <source>
        <dbReference type="ARBA" id="ARBA00004370"/>
    </source>
</evidence>
<keyword evidence="4" id="KW-0865">Zymogen</keyword>
<dbReference type="InterPro" id="IPR038765">
    <property type="entry name" value="Papain-like_cys_pep_sf"/>
</dbReference>
<feature type="region of interest" description="Disordered" evidence="6">
    <location>
        <begin position="3594"/>
        <end position="3622"/>
    </location>
</feature>
<dbReference type="PANTHER" id="PTHR12411">
    <property type="entry name" value="CYSTEINE PROTEASE FAMILY C1-RELATED"/>
    <property type="match status" value="1"/>
</dbReference>
<feature type="compositionally biased region" description="Basic and acidic residues" evidence="6">
    <location>
        <begin position="7644"/>
        <end position="7661"/>
    </location>
</feature>
<feature type="compositionally biased region" description="Low complexity" evidence="6">
    <location>
        <begin position="5010"/>
        <end position="5029"/>
    </location>
</feature>
<feature type="compositionally biased region" description="Polar residues" evidence="6">
    <location>
        <begin position="3269"/>
        <end position="3280"/>
    </location>
</feature>
<feature type="domain" description="Peptidase C1A papain C-terminal" evidence="7">
    <location>
        <begin position="493"/>
        <end position="744"/>
    </location>
</feature>
<feature type="compositionally biased region" description="Basic and acidic residues" evidence="6">
    <location>
        <begin position="7621"/>
        <end position="7633"/>
    </location>
</feature>
<feature type="region of interest" description="Disordered" evidence="6">
    <location>
        <begin position="6185"/>
        <end position="6228"/>
    </location>
</feature>
<dbReference type="KEGG" id="pcot:PCOAH_00008610"/>
<feature type="compositionally biased region" description="Low complexity" evidence="6">
    <location>
        <begin position="5206"/>
        <end position="5222"/>
    </location>
</feature>
<feature type="region of interest" description="Disordered" evidence="6">
    <location>
        <begin position="5133"/>
        <end position="5240"/>
    </location>
</feature>
<feature type="domain" description="Peptidase C1A papain C-terminal" evidence="7">
    <location>
        <begin position="7343"/>
        <end position="7599"/>
    </location>
</feature>
<feature type="compositionally biased region" description="Low complexity" evidence="6">
    <location>
        <begin position="1959"/>
        <end position="1976"/>
    </location>
</feature>
<comment type="subcellular location">
    <subcellularLocation>
        <location evidence="1">Membrane</location>
    </subcellularLocation>
</comment>
<feature type="compositionally biased region" description="Polar residues" evidence="6">
    <location>
        <begin position="2950"/>
        <end position="2962"/>
    </location>
</feature>
<dbReference type="SMART" id="SM00645">
    <property type="entry name" value="Pept_C1"/>
    <property type="match status" value="7"/>
</dbReference>
<dbReference type="CDD" id="cd02619">
    <property type="entry name" value="Peptidase_C1"/>
    <property type="match status" value="7"/>
</dbReference>
<feature type="region of interest" description="Disordered" evidence="6">
    <location>
        <begin position="1810"/>
        <end position="1976"/>
    </location>
</feature>
<feature type="region of interest" description="Disordered" evidence="6">
    <location>
        <begin position="991"/>
        <end position="1086"/>
    </location>
</feature>
<dbReference type="PROSITE" id="PS00139">
    <property type="entry name" value="THIOL_PROTEASE_CYS"/>
    <property type="match status" value="3"/>
</dbReference>
<feature type="region of interest" description="Disordered" evidence="6">
    <location>
        <begin position="2910"/>
        <end position="3004"/>
    </location>
</feature>
<evidence type="ECO:0000256" key="5">
    <source>
        <dbReference type="ARBA" id="ARBA00023180"/>
    </source>
</evidence>
<feature type="compositionally biased region" description="Basic and acidic residues" evidence="6">
    <location>
        <begin position="2086"/>
        <end position="2098"/>
    </location>
</feature>
<dbReference type="Proteomes" id="UP000092716">
    <property type="component" value="Chromosome 4"/>
</dbReference>
<feature type="region of interest" description="Disordered" evidence="6">
    <location>
        <begin position="2134"/>
        <end position="2203"/>
    </location>
</feature>
<keyword evidence="3" id="KW-0472">Membrane</keyword>
<feature type="compositionally biased region" description="Polar residues" evidence="6">
    <location>
        <begin position="4680"/>
        <end position="4689"/>
    </location>
</feature>
<dbReference type="InterPro" id="IPR000668">
    <property type="entry name" value="Peptidase_C1A_C"/>
</dbReference>